<dbReference type="PANTHER" id="PTHR43048:SF6">
    <property type="entry name" value="BLR8189 PROTEIN"/>
    <property type="match status" value="1"/>
</dbReference>
<organism evidence="3 4">
    <name type="scientific">Rhodobium gokarnense</name>
    <dbReference type="NCBI Taxonomy" id="364296"/>
    <lineage>
        <taxon>Bacteria</taxon>
        <taxon>Pseudomonadati</taxon>
        <taxon>Pseudomonadota</taxon>
        <taxon>Alphaproteobacteria</taxon>
        <taxon>Hyphomicrobiales</taxon>
        <taxon>Rhodobiaceae</taxon>
        <taxon>Rhodobium</taxon>
    </lineage>
</organism>
<evidence type="ECO:0000259" key="2">
    <source>
        <dbReference type="PROSITE" id="PS51819"/>
    </source>
</evidence>
<dbReference type="InterPro" id="IPR037523">
    <property type="entry name" value="VOC_core"/>
</dbReference>
<dbReference type="EMBL" id="JAOQNS010000002">
    <property type="protein sequence ID" value="MCW2306604.1"/>
    <property type="molecule type" value="Genomic_DNA"/>
</dbReference>
<comment type="caution">
    <text evidence="3">The sequence shown here is derived from an EMBL/GenBank/DDBJ whole genome shotgun (WGS) entry which is preliminary data.</text>
</comment>
<evidence type="ECO:0000313" key="3">
    <source>
        <dbReference type="EMBL" id="MCW2306604.1"/>
    </source>
</evidence>
<evidence type="ECO:0000256" key="1">
    <source>
        <dbReference type="ARBA" id="ARBA00022723"/>
    </source>
</evidence>
<sequence>MPMPGMRGMEHIGFTVPDIDEACTFFEEILGAETLYTAATNFRVDDSDWMFEHLNVDPRCVITEFRYMRVGNGTNLEVFQYEAPDQAKQPPKNSDIGGHHLAFYVDDMDAAIAFLKEKGVKVLGDPTSYTEGPNLGLTWCYFMAPWGQQLEIVSAPKGTVYDNEAKTSGKTRLFHPGKVAETTI</sequence>
<dbReference type="InterPro" id="IPR051785">
    <property type="entry name" value="MMCE/EMCE_epimerase"/>
</dbReference>
<dbReference type="SUPFAM" id="SSF54593">
    <property type="entry name" value="Glyoxalase/Bleomycin resistance protein/Dihydroxybiphenyl dioxygenase"/>
    <property type="match status" value="1"/>
</dbReference>
<dbReference type="PANTHER" id="PTHR43048">
    <property type="entry name" value="METHYLMALONYL-COA EPIMERASE"/>
    <property type="match status" value="1"/>
</dbReference>
<name>A0ABT3H888_9HYPH</name>
<gene>
    <name evidence="3" type="ORF">M2319_000923</name>
</gene>
<reference evidence="4" key="1">
    <citation type="submission" date="2023-07" db="EMBL/GenBank/DDBJ databases">
        <title>Genome sequencing of Purple Non-Sulfur Bacteria from various extreme environments.</title>
        <authorList>
            <person name="Mayer M."/>
        </authorList>
    </citation>
    <scope>NUCLEOTIDE SEQUENCE [LARGE SCALE GENOMIC DNA]</scope>
    <source>
        <strain evidence="4">DSM 17935</strain>
    </source>
</reference>
<dbReference type="InterPro" id="IPR029068">
    <property type="entry name" value="Glyas_Bleomycin-R_OHBP_Dase"/>
</dbReference>
<dbReference type="Proteomes" id="UP001209755">
    <property type="component" value="Unassembled WGS sequence"/>
</dbReference>
<feature type="domain" description="VOC" evidence="2">
    <location>
        <begin position="8"/>
        <end position="155"/>
    </location>
</feature>
<dbReference type="PROSITE" id="PS51819">
    <property type="entry name" value="VOC"/>
    <property type="match status" value="1"/>
</dbReference>
<dbReference type="RefSeq" id="WP_264600266.1">
    <property type="nucleotide sequence ID" value="NZ_JAOQNS010000002.1"/>
</dbReference>
<proteinExistence type="predicted"/>
<dbReference type="Pfam" id="PF13669">
    <property type="entry name" value="Glyoxalase_4"/>
    <property type="match status" value="1"/>
</dbReference>
<protein>
    <submittedName>
        <fullName evidence="3">Catechol 2,3-dioxygenase-like lactoylglutathione lyase family enzyme</fullName>
    </submittedName>
</protein>
<accession>A0ABT3H888</accession>
<keyword evidence="4" id="KW-1185">Reference proteome</keyword>
<keyword evidence="1" id="KW-0479">Metal-binding</keyword>
<evidence type="ECO:0000313" key="4">
    <source>
        <dbReference type="Proteomes" id="UP001209755"/>
    </source>
</evidence>
<dbReference type="Gene3D" id="3.10.180.10">
    <property type="entry name" value="2,3-Dihydroxybiphenyl 1,2-Dioxygenase, domain 1"/>
    <property type="match status" value="1"/>
</dbReference>